<comment type="caution">
    <text evidence="2">The sequence shown here is derived from an EMBL/GenBank/DDBJ whole genome shotgun (WGS) entry which is preliminary data.</text>
</comment>
<name>A0A164JV52_9NOCA</name>
<dbReference type="Proteomes" id="UP000076512">
    <property type="component" value="Unassembled WGS sequence"/>
</dbReference>
<dbReference type="InterPro" id="IPR029432">
    <property type="entry name" value="Gp28/Gp37-like_dom"/>
</dbReference>
<accession>A0A164JV52</accession>
<feature type="domain" description="Gp28/Gp37-like" evidence="1">
    <location>
        <begin position="46"/>
        <end position="543"/>
    </location>
</feature>
<gene>
    <name evidence="2" type="ORF">AWN90_40035</name>
</gene>
<evidence type="ECO:0000313" key="2">
    <source>
        <dbReference type="EMBL" id="KZM70752.1"/>
    </source>
</evidence>
<dbReference type="STRING" id="455432.AWN90_40035"/>
<dbReference type="Pfam" id="PF14594">
    <property type="entry name" value="Sipho_Gp37"/>
    <property type="match status" value="1"/>
</dbReference>
<dbReference type="EMBL" id="LWGR01000013">
    <property type="protein sequence ID" value="KZM70752.1"/>
    <property type="molecule type" value="Genomic_DNA"/>
</dbReference>
<dbReference type="AlphaFoldDB" id="A0A164JV52"/>
<reference evidence="2 3" key="1">
    <citation type="submission" date="2016-04" db="EMBL/GenBank/DDBJ databases">
        <authorList>
            <person name="Evans L.H."/>
            <person name="Alamgir A."/>
            <person name="Owens N."/>
            <person name="Weber N.D."/>
            <person name="Virtaneva K."/>
            <person name="Barbian K."/>
            <person name="Babar A."/>
            <person name="Rosenke K."/>
        </authorList>
    </citation>
    <scope>NUCLEOTIDE SEQUENCE [LARGE SCALE GENOMIC DNA]</scope>
    <source>
        <strain evidence="2 3">IFM 0406</strain>
    </source>
</reference>
<protein>
    <recommendedName>
        <fullName evidence="1">Gp28/Gp37-like domain-containing protein</fullName>
    </recommendedName>
</protein>
<keyword evidence="3" id="KW-1185">Reference proteome</keyword>
<organism evidence="2 3">
    <name type="scientific">Nocardia terpenica</name>
    <dbReference type="NCBI Taxonomy" id="455432"/>
    <lineage>
        <taxon>Bacteria</taxon>
        <taxon>Bacillati</taxon>
        <taxon>Actinomycetota</taxon>
        <taxon>Actinomycetes</taxon>
        <taxon>Mycobacteriales</taxon>
        <taxon>Nocardiaceae</taxon>
        <taxon>Nocardia</taxon>
    </lineage>
</organism>
<proteinExistence type="predicted"/>
<evidence type="ECO:0000313" key="3">
    <source>
        <dbReference type="Proteomes" id="UP000076512"/>
    </source>
</evidence>
<evidence type="ECO:0000259" key="1">
    <source>
        <dbReference type="Pfam" id="PF14594"/>
    </source>
</evidence>
<sequence length="573" mass="61767">MAAVAGMTGPPIDLTRVDPWQAFRAAAARAADQAEPAGRQFLVTYYDNTGSPLGECGDYISVTLTPKKNAIAAATIVVKDSDPFAEVAATCYYTVVPVTIELASGWRWSGRVDVPTDDFVHGVATTTIQLISDYCWFHSLIVFPAWWMPIEAQIPKEAVFVGPAVTNIKEMVAECVLRQSGLLGAILEFAGNILNPPAYLGSLLDAGPLAVPIVVVPTNPLTDTSKWTAITAKMTTVAAAVDQTLKDCGLLLTADLWLPTDPQPVGLAEWGITLTEPCIVVDVRDYSTVTGITGTALDGLIGTAVDLLDTVLGEILTLLGREHLADGDSTDATNPYGSGIIAQLLGLDAKPPWVVYEDGPRSGIQESHIAAHHPLAYRVITGGKSPDWVNKGIDLLLEWALSELLAAFGASGISSTLLDGLLDNVFLAYMQIEDEPRRIKLGKFGRPEYFAQGGSAAYTLDALTILESALFDTRGYHSFQLVVMDGYPYRFGGVLFGRQFGDFGIGFPVSWVRKGKIYTDYCTEAPLIDDRTHRVQILPKIGDQSALESPWARLMRRVSSLFDIVKAASLAQN</sequence>